<dbReference type="GO" id="GO:0022857">
    <property type="term" value="F:transmembrane transporter activity"/>
    <property type="evidence" value="ECO:0007669"/>
    <property type="project" value="TreeGrafter"/>
</dbReference>
<comment type="caution">
    <text evidence="9">The sequence shown here is derived from an EMBL/GenBank/DDBJ whole genome shotgun (WGS) entry which is preliminary data.</text>
</comment>
<sequence>MLTNYLKIALRTLWQNRLFTAINMLGLIVGVAGGLLIYLFLRHHLSTDRHHVHYERIVRISTDLHLDDGTVEHNPEAPPPMAQALRTRYPQVEQAGFLAGFSDMNVSFRRPGSSQVFRFLEHTGVGFAEPEWLDVLTYTFLYGHPQKALRAPNQAILTESWAKRYFGSTAGAFGQTVTLNHKAVVTVVGIVADPPGPTDTEQGLLVSLSTINQVGVGQGMTNDWYSLNSTNRVYARLKNPETLPHLQQAMPALTKREYGKSARFFRFVVQPLSELHFDVARDPAHSIRPSLLWSIGAIGVLIILAACINFVNLATAQAVGRGKEVGVRKALGSSKRQVAGQFFIETGLISFVATGMAVLLVVALLPHFNEWLQLQLSLSADRLTVGIVAGIFISITFLSGAYPAGILSGFSPWEALRGKLSTPTGSLSARKALVIGQFAVCQLLLLSALVVARQVQYLQQADLGYKKENVLLVSLPFDQAARHSAFKQTLANSADVRSVSLSALPPSSSSMFGGQIKFNGRADWEKFAIRDRLADADYLRTYNLHLLAGRNITPGDTIWEFVINETLLHKLGYQNPEQVLGKRIWHYLVPAWLPVVGVVKDFNLKSLRDEVAPCIIANWSPWYRWAGVRITGQDPTQTIQHIRQIYQQIFPDEVFEYQFLDDQVASFYETERLITRLVNTFTLLAVLICCLGLYGLVLHMVQQRTKEIGVRKVLGASVLSLVILLNKDFLKLVVVAIVVASPVAWYLMQSWLENYTYRVQIEWWGLALSGLLSVSIALLTVSYQSIRAALMNPAKSLRTE</sequence>
<feature type="transmembrane region" description="Helical" evidence="6">
    <location>
        <begin position="385"/>
        <end position="413"/>
    </location>
</feature>
<proteinExistence type="predicted"/>
<dbReference type="PANTHER" id="PTHR30572:SF18">
    <property type="entry name" value="ABC-TYPE MACROLIDE FAMILY EXPORT SYSTEM PERMEASE COMPONENT 2"/>
    <property type="match status" value="1"/>
</dbReference>
<evidence type="ECO:0000256" key="3">
    <source>
        <dbReference type="ARBA" id="ARBA00022692"/>
    </source>
</evidence>
<evidence type="ECO:0000259" key="7">
    <source>
        <dbReference type="Pfam" id="PF02687"/>
    </source>
</evidence>
<accession>A0A7J5U4T6</accession>
<evidence type="ECO:0000256" key="6">
    <source>
        <dbReference type="SAM" id="Phobius"/>
    </source>
</evidence>
<evidence type="ECO:0000256" key="1">
    <source>
        <dbReference type="ARBA" id="ARBA00004651"/>
    </source>
</evidence>
<evidence type="ECO:0000313" key="9">
    <source>
        <dbReference type="EMBL" id="KAB7732852.1"/>
    </source>
</evidence>
<feature type="transmembrane region" description="Helical" evidence="6">
    <location>
        <begin position="433"/>
        <end position="452"/>
    </location>
</feature>
<dbReference type="RefSeq" id="WP_152122517.1">
    <property type="nucleotide sequence ID" value="NZ_WELI01000001.1"/>
</dbReference>
<keyword evidence="4 6" id="KW-1133">Transmembrane helix</keyword>
<evidence type="ECO:0000256" key="4">
    <source>
        <dbReference type="ARBA" id="ARBA00022989"/>
    </source>
</evidence>
<protein>
    <submittedName>
        <fullName evidence="9">FtsX-like permease family protein</fullName>
    </submittedName>
</protein>
<feature type="transmembrane region" description="Helical" evidence="6">
    <location>
        <begin position="763"/>
        <end position="783"/>
    </location>
</feature>
<keyword evidence="3 6" id="KW-0812">Transmembrane</keyword>
<keyword evidence="2" id="KW-1003">Cell membrane</keyword>
<dbReference type="AlphaFoldDB" id="A0A7J5U4T6"/>
<feature type="domain" description="ABC3 transporter permease C-terminal" evidence="7">
    <location>
        <begin position="680"/>
        <end position="793"/>
    </location>
</feature>
<feature type="transmembrane region" description="Helical" evidence="6">
    <location>
        <begin position="708"/>
        <end position="725"/>
    </location>
</feature>
<dbReference type="InterPro" id="IPR025857">
    <property type="entry name" value="MacB_PCD"/>
</dbReference>
<dbReference type="EMBL" id="WELI01000001">
    <property type="protein sequence ID" value="KAB7732852.1"/>
    <property type="molecule type" value="Genomic_DNA"/>
</dbReference>
<dbReference type="Proteomes" id="UP000488299">
    <property type="component" value="Unassembled WGS sequence"/>
</dbReference>
<dbReference type="Pfam" id="PF02687">
    <property type="entry name" value="FtsX"/>
    <property type="match status" value="2"/>
</dbReference>
<reference evidence="9 10" key="1">
    <citation type="submission" date="2019-10" db="EMBL/GenBank/DDBJ databases">
        <title>Rudanella paleaurantiibacter sp. nov., isolated from sludge.</title>
        <authorList>
            <person name="Xu S.Q."/>
        </authorList>
    </citation>
    <scope>NUCLEOTIDE SEQUENCE [LARGE SCALE GENOMIC DNA]</scope>
    <source>
        <strain evidence="9 10">HX-22-17</strain>
    </source>
</reference>
<evidence type="ECO:0000256" key="2">
    <source>
        <dbReference type="ARBA" id="ARBA00022475"/>
    </source>
</evidence>
<dbReference type="InterPro" id="IPR050250">
    <property type="entry name" value="Macrolide_Exporter_MacB"/>
</dbReference>
<comment type="subcellular location">
    <subcellularLocation>
        <location evidence="1">Cell membrane</location>
        <topology evidence="1">Multi-pass membrane protein</topology>
    </subcellularLocation>
</comment>
<feature type="domain" description="ABC3 transporter permease C-terminal" evidence="7">
    <location>
        <begin position="297"/>
        <end position="409"/>
    </location>
</feature>
<feature type="transmembrane region" description="Helical" evidence="6">
    <location>
        <begin position="291"/>
        <end position="311"/>
    </location>
</feature>
<feature type="transmembrane region" description="Helical" evidence="6">
    <location>
        <begin position="20"/>
        <end position="41"/>
    </location>
</feature>
<keyword evidence="5 6" id="KW-0472">Membrane</keyword>
<dbReference type="InterPro" id="IPR003838">
    <property type="entry name" value="ABC3_permease_C"/>
</dbReference>
<dbReference type="GO" id="GO:0005886">
    <property type="term" value="C:plasma membrane"/>
    <property type="evidence" value="ECO:0007669"/>
    <property type="project" value="UniProtKB-SubCell"/>
</dbReference>
<feature type="transmembrane region" description="Helical" evidence="6">
    <location>
        <begin position="342"/>
        <end position="365"/>
    </location>
</feature>
<keyword evidence="10" id="KW-1185">Reference proteome</keyword>
<dbReference type="PANTHER" id="PTHR30572">
    <property type="entry name" value="MEMBRANE COMPONENT OF TRANSPORTER-RELATED"/>
    <property type="match status" value="1"/>
</dbReference>
<dbReference type="Pfam" id="PF12704">
    <property type="entry name" value="MacB_PCD"/>
    <property type="match status" value="1"/>
</dbReference>
<feature type="transmembrane region" description="Helical" evidence="6">
    <location>
        <begin position="681"/>
        <end position="702"/>
    </location>
</feature>
<feature type="domain" description="MacB-like periplasmic core" evidence="8">
    <location>
        <begin position="20"/>
        <end position="252"/>
    </location>
</feature>
<evidence type="ECO:0000256" key="5">
    <source>
        <dbReference type="ARBA" id="ARBA00023136"/>
    </source>
</evidence>
<gene>
    <name evidence="9" type="ORF">F5984_02575</name>
</gene>
<evidence type="ECO:0000313" key="10">
    <source>
        <dbReference type="Proteomes" id="UP000488299"/>
    </source>
</evidence>
<evidence type="ECO:0000259" key="8">
    <source>
        <dbReference type="Pfam" id="PF12704"/>
    </source>
</evidence>
<name>A0A7J5U4T6_9BACT</name>
<organism evidence="9 10">
    <name type="scientific">Rudanella paleaurantiibacter</name>
    <dbReference type="NCBI Taxonomy" id="2614655"/>
    <lineage>
        <taxon>Bacteria</taxon>
        <taxon>Pseudomonadati</taxon>
        <taxon>Bacteroidota</taxon>
        <taxon>Cytophagia</taxon>
        <taxon>Cytophagales</taxon>
        <taxon>Cytophagaceae</taxon>
        <taxon>Rudanella</taxon>
    </lineage>
</organism>
<feature type="transmembrane region" description="Helical" evidence="6">
    <location>
        <begin position="732"/>
        <end position="751"/>
    </location>
</feature>